<feature type="transmembrane region" description="Helical" evidence="13">
    <location>
        <begin position="378"/>
        <end position="401"/>
    </location>
</feature>
<dbReference type="InterPro" id="IPR038377">
    <property type="entry name" value="Na/Glc_symporter_sf"/>
</dbReference>
<keyword evidence="6" id="KW-0808">Transferase</keyword>
<keyword evidence="17" id="KW-1185">Reference proteome</keyword>
<accession>A0A1H6MB68</accession>
<dbReference type="SUPFAM" id="SSF47384">
    <property type="entry name" value="Homodimeric domain of signal transducing histidine kinase"/>
    <property type="match status" value="1"/>
</dbReference>
<dbReference type="CDD" id="cd00082">
    <property type="entry name" value="HisKA"/>
    <property type="match status" value="1"/>
</dbReference>
<evidence type="ECO:0000313" key="16">
    <source>
        <dbReference type="EMBL" id="SEH95315.1"/>
    </source>
</evidence>
<feature type="transmembrane region" description="Helical" evidence="13">
    <location>
        <begin position="326"/>
        <end position="357"/>
    </location>
</feature>
<evidence type="ECO:0000256" key="12">
    <source>
        <dbReference type="SAM" id="Coils"/>
    </source>
</evidence>
<dbReference type="Pfam" id="PF00512">
    <property type="entry name" value="HisKA"/>
    <property type="match status" value="1"/>
</dbReference>
<comment type="catalytic activity">
    <reaction evidence="1">
        <text>ATP + protein L-histidine = ADP + protein N-phospho-L-histidine.</text>
        <dbReference type="EC" id="2.7.13.3"/>
    </reaction>
</comment>
<dbReference type="InterPro" id="IPR004358">
    <property type="entry name" value="Sig_transdc_His_kin-like_C"/>
</dbReference>
<feature type="transmembrane region" description="Helical" evidence="13">
    <location>
        <begin position="498"/>
        <end position="518"/>
    </location>
</feature>
<protein>
    <recommendedName>
        <fullName evidence="4">histidine kinase</fullName>
        <ecNumber evidence="4">2.7.13.3</ecNumber>
    </recommendedName>
</protein>
<dbReference type="Pfam" id="PF00072">
    <property type="entry name" value="Response_reg"/>
    <property type="match status" value="1"/>
</dbReference>
<dbReference type="InterPro" id="IPR001734">
    <property type="entry name" value="Na/solute_symporter"/>
</dbReference>
<dbReference type="Gene3D" id="3.30.565.10">
    <property type="entry name" value="Histidine kinase-like ATPase, C-terminal domain"/>
    <property type="match status" value="1"/>
</dbReference>
<gene>
    <name evidence="16" type="ORF">SAMN05660691_02394</name>
</gene>
<comment type="similarity">
    <text evidence="3">Belongs to the sodium:solute symporter (SSF) (TC 2.A.21) family.</text>
</comment>
<dbReference type="SMART" id="SM00387">
    <property type="entry name" value="HATPase_c"/>
    <property type="match status" value="1"/>
</dbReference>
<dbReference type="PROSITE" id="PS50109">
    <property type="entry name" value="HIS_KIN"/>
    <property type="match status" value="1"/>
</dbReference>
<dbReference type="SUPFAM" id="SSF52172">
    <property type="entry name" value="CheY-like"/>
    <property type="match status" value="1"/>
</dbReference>
<dbReference type="RefSeq" id="WP_092793541.1">
    <property type="nucleotide sequence ID" value="NZ_FNXF01000008.1"/>
</dbReference>
<evidence type="ECO:0000256" key="7">
    <source>
        <dbReference type="ARBA" id="ARBA00022692"/>
    </source>
</evidence>
<dbReference type="PANTHER" id="PTHR43047">
    <property type="entry name" value="TWO-COMPONENT HISTIDINE PROTEIN KINASE"/>
    <property type="match status" value="1"/>
</dbReference>
<dbReference type="PANTHER" id="PTHR43047:SF9">
    <property type="entry name" value="HISTIDINE KINASE"/>
    <property type="match status" value="1"/>
</dbReference>
<organism evidence="16 17">
    <name type="scientific">Rheinheimera pacifica</name>
    <dbReference type="NCBI Taxonomy" id="173990"/>
    <lineage>
        <taxon>Bacteria</taxon>
        <taxon>Pseudomonadati</taxon>
        <taxon>Pseudomonadota</taxon>
        <taxon>Gammaproteobacteria</taxon>
        <taxon>Chromatiales</taxon>
        <taxon>Chromatiaceae</taxon>
        <taxon>Rheinheimera</taxon>
    </lineage>
</organism>
<feature type="transmembrane region" description="Helical" evidence="13">
    <location>
        <begin position="472"/>
        <end position="491"/>
    </location>
</feature>
<dbReference type="InterPro" id="IPR036890">
    <property type="entry name" value="HATPase_C_sf"/>
</dbReference>
<dbReference type="GO" id="GO:0005886">
    <property type="term" value="C:plasma membrane"/>
    <property type="evidence" value="ECO:0007669"/>
    <property type="project" value="TreeGrafter"/>
</dbReference>
<keyword evidence="5 11" id="KW-0597">Phosphoprotein</keyword>
<feature type="modified residue" description="4-aspartylphosphate" evidence="11">
    <location>
        <position position="1110"/>
    </location>
</feature>
<keyword evidence="12" id="KW-0175">Coiled coil</keyword>
<feature type="transmembrane region" description="Helical" evidence="13">
    <location>
        <begin position="190"/>
        <end position="216"/>
    </location>
</feature>
<evidence type="ECO:0000259" key="14">
    <source>
        <dbReference type="PROSITE" id="PS50109"/>
    </source>
</evidence>
<feature type="transmembrane region" description="Helical" evidence="13">
    <location>
        <begin position="114"/>
        <end position="137"/>
    </location>
</feature>
<keyword evidence="8" id="KW-0418">Kinase</keyword>
<dbReference type="CDD" id="cd00130">
    <property type="entry name" value="PAS"/>
    <property type="match status" value="1"/>
</dbReference>
<dbReference type="Pfam" id="PF12860">
    <property type="entry name" value="PAS_7"/>
    <property type="match status" value="1"/>
</dbReference>
<evidence type="ECO:0000313" key="17">
    <source>
        <dbReference type="Proteomes" id="UP000199371"/>
    </source>
</evidence>
<feature type="transmembrane region" description="Helical" evidence="13">
    <location>
        <begin position="6"/>
        <end position="24"/>
    </location>
</feature>
<dbReference type="InterPro" id="IPR001789">
    <property type="entry name" value="Sig_transdc_resp-reg_receiver"/>
</dbReference>
<sequence length="1188" mass="131213">MAAWVVALLALLYVGGLFLIANWGERHADDKLIRKYGGLIYSLALAVYCTSWTYYGAVGTAVTQGWDYIPIYLGPILLFIFAQPFLFKLLYVAKKQNVTSVADFISARYGKRKNIALLASLICLVVVVPYIALQLKAVASSYHVLLGGDFSDEAANWWQDSAFLSALAMAFFAILFGTRKLHLTEQSRGVMVAIAFESVVKLFALLMLGLAVYVFVLADDTSVFERFAEHAMAQQQNSSGHGVVEFITKTILAMAAVFLLPRQFHVAFVENVSHHHLRHARRWFSLYLFLVTIVVIPIAIGGMQLFPNALNAADSFVLLIPAQSGWSTLSVLVFIGGFSAATSMIIIATLALSTMISNDVIMPGLLRSSKKQGLPHDYSLLILLVRRSMIILVMALSYLYYRVFARNYELAETGLLAFALVIQLAPAVIGGLYWRRGNAWGVYLGLAVGFSLWFFTLMLPQLVSTGAIDSNIMQTGLFGWPWLVPTALFGAELDSLSHGVLFSLGFNLLFYILGSLIMQVNLQDRLQAVAFVKPNLPVNHQDTPARRIRIRNKDLKILLERFVGASRANECLLEYGRRQHTALQLDDLPSVGLVEHVERELAGVIGASSASAMVNAVLEGRQLGFEDVVTLFDDTTQAIQFSRKILFSTLEHLSQGVSVVDRELKLVAWNRAYLDMFDYPEAMVRVGRPIADIVRFNAERGLCGPGTADEHVEKRIGHMQNGTAHVFQRVRPDGKVIEMRGNPIPGGGFVTSFTDISDHVKAVQGLAEAKQHLEDRVQERTQTISEINHELLGEVRRRRETELQLLQAKAEAEAANASKTRFLALASHDILQPLNAARLFTAALAGSKDTGQQQHIIGQLDNSLKASEELISTLLEIAKLDDGKLSPDVQTVSLKELLSQLSDEFNLLAQQKGLGLAVKAADYQVQTDPMYLRRILQNMLSNAIKYTKKGRIVLGCRKRKNQLLIQVWDTGPGIGEADLQRIFEDFYRIDATAKGEQGVGLGLGVVNRMAKLLGHTLAVASWPGKGSVFSISLPLVDIAQRVEFPLPVVAVHRPVLGLSVVCVDDDAANLAALKVLLEQWQVQDVQCFYDEQSLLEYAQQHSAPDALLIDYQLGQNLNGLQVYEKIKLVWGQVNGILVSASPETGLALKARQHGLMFLAKPIKPAALRASLNHLRMLKRAQEQNNPPS</sequence>
<dbReference type="Gene3D" id="1.10.287.130">
    <property type="match status" value="1"/>
</dbReference>
<dbReference type="GO" id="GO:0000155">
    <property type="term" value="F:phosphorelay sensor kinase activity"/>
    <property type="evidence" value="ECO:0007669"/>
    <property type="project" value="InterPro"/>
</dbReference>
<feature type="transmembrane region" description="Helical" evidence="13">
    <location>
        <begin position="284"/>
        <end position="306"/>
    </location>
</feature>
<dbReference type="Gene3D" id="1.20.1730.10">
    <property type="entry name" value="Sodium/glucose cotransporter"/>
    <property type="match status" value="1"/>
</dbReference>
<feature type="transmembrane region" description="Helical" evidence="13">
    <location>
        <begin position="157"/>
        <end position="178"/>
    </location>
</feature>
<feature type="domain" description="Response regulatory" evidence="15">
    <location>
        <begin position="1059"/>
        <end position="1175"/>
    </location>
</feature>
<feature type="transmembrane region" description="Helical" evidence="13">
    <location>
        <begin position="246"/>
        <end position="264"/>
    </location>
</feature>
<dbReference type="OrthoDB" id="9764438at2"/>
<dbReference type="FunFam" id="3.30.565.10:FF:000049">
    <property type="entry name" value="Two-component sensor histidine kinase"/>
    <property type="match status" value="1"/>
</dbReference>
<dbReference type="InterPro" id="IPR035965">
    <property type="entry name" value="PAS-like_dom_sf"/>
</dbReference>
<evidence type="ECO:0000256" key="5">
    <source>
        <dbReference type="ARBA" id="ARBA00022553"/>
    </source>
</evidence>
<evidence type="ECO:0000259" key="15">
    <source>
        <dbReference type="PROSITE" id="PS50110"/>
    </source>
</evidence>
<dbReference type="InterPro" id="IPR000014">
    <property type="entry name" value="PAS"/>
</dbReference>
<dbReference type="Pfam" id="PF02518">
    <property type="entry name" value="HATPase_c"/>
    <property type="match status" value="1"/>
</dbReference>
<dbReference type="InterPro" id="IPR011006">
    <property type="entry name" value="CheY-like_superfamily"/>
</dbReference>
<dbReference type="InterPro" id="IPR005467">
    <property type="entry name" value="His_kinase_dom"/>
</dbReference>
<dbReference type="CDD" id="cd10322">
    <property type="entry name" value="SLC5sbd"/>
    <property type="match status" value="1"/>
</dbReference>
<keyword evidence="10 13" id="KW-0472">Membrane</keyword>
<evidence type="ECO:0000256" key="1">
    <source>
        <dbReference type="ARBA" id="ARBA00000085"/>
    </source>
</evidence>
<dbReference type="EMBL" id="FNXF01000008">
    <property type="protein sequence ID" value="SEH95315.1"/>
    <property type="molecule type" value="Genomic_DNA"/>
</dbReference>
<keyword evidence="7 13" id="KW-0812">Transmembrane</keyword>
<evidence type="ECO:0000256" key="9">
    <source>
        <dbReference type="ARBA" id="ARBA00022989"/>
    </source>
</evidence>
<dbReference type="Proteomes" id="UP000199371">
    <property type="component" value="Unassembled WGS sequence"/>
</dbReference>
<dbReference type="PRINTS" id="PR00344">
    <property type="entry name" value="BCTRLSENSOR"/>
</dbReference>
<feature type="domain" description="Histidine kinase" evidence="14">
    <location>
        <begin position="825"/>
        <end position="1037"/>
    </location>
</feature>
<evidence type="ECO:0000256" key="11">
    <source>
        <dbReference type="PROSITE-ProRule" id="PRU00169"/>
    </source>
</evidence>
<dbReference type="SMART" id="SM00448">
    <property type="entry name" value="REC"/>
    <property type="match status" value="1"/>
</dbReference>
<dbReference type="PROSITE" id="PS50283">
    <property type="entry name" value="NA_SOLUT_SYMP_3"/>
    <property type="match status" value="1"/>
</dbReference>
<dbReference type="EC" id="2.7.13.3" evidence="4"/>
<evidence type="ECO:0000256" key="6">
    <source>
        <dbReference type="ARBA" id="ARBA00022679"/>
    </source>
</evidence>
<dbReference type="Gene3D" id="3.40.50.2300">
    <property type="match status" value="1"/>
</dbReference>
<evidence type="ECO:0000256" key="10">
    <source>
        <dbReference type="ARBA" id="ARBA00023136"/>
    </source>
</evidence>
<feature type="transmembrane region" description="Helical" evidence="13">
    <location>
        <begin position="36"/>
        <end position="57"/>
    </location>
</feature>
<dbReference type="Gene3D" id="3.30.450.20">
    <property type="entry name" value="PAS domain"/>
    <property type="match status" value="1"/>
</dbReference>
<evidence type="ECO:0000256" key="13">
    <source>
        <dbReference type="SAM" id="Phobius"/>
    </source>
</evidence>
<dbReference type="SUPFAM" id="SSF55785">
    <property type="entry name" value="PYP-like sensor domain (PAS domain)"/>
    <property type="match status" value="1"/>
</dbReference>
<evidence type="ECO:0000256" key="3">
    <source>
        <dbReference type="ARBA" id="ARBA00006434"/>
    </source>
</evidence>
<dbReference type="PROSITE" id="PS50110">
    <property type="entry name" value="RESPONSE_REGULATORY"/>
    <property type="match status" value="1"/>
</dbReference>
<dbReference type="AlphaFoldDB" id="A0A1H6MB68"/>
<feature type="coiled-coil region" evidence="12">
    <location>
        <begin position="770"/>
        <end position="818"/>
    </location>
</feature>
<dbReference type="GO" id="GO:0009927">
    <property type="term" value="F:histidine phosphotransfer kinase activity"/>
    <property type="evidence" value="ECO:0007669"/>
    <property type="project" value="TreeGrafter"/>
</dbReference>
<feature type="transmembrane region" description="Helical" evidence="13">
    <location>
        <begin position="413"/>
        <end position="434"/>
    </location>
</feature>
<evidence type="ECO:0000256" key="8">
    <source>
        <dbReference type="ARBA" id="ARBA00022777"/>
    </source>
</evidence>
<feature type="transmembrane region" description="Helical" evidence="13">
    <location>
        <begin position="441"/>
        <end position="460"/>
    </location>
</feature>
<dbReference type="GO" id="GO:0022857">
    <property type="term" value="F:transmembrane transporter activity"/>
    <property type="evidence" value="ECO:0007669"/>
    <property type="project" value="InterPro"/>
</dbReference>
<dbReference type="STRING" id="173990.SAMN05660691_02394"/>
<dbReference type="CDD" id="cd00156">
    <property type="entry name" value="REC"/>
    <property type="match status" value="1"/>
</dbReference>
<keyword evidence="9 13" id="KW-1133">Transmembrane helix</keyword>
<dbReference type="InterPro" id="IPR003594">
    <property type="entry name" value="HATPase_dom"/>
</dbReference>
<evidence type="ECO:0000256" key="2">
    <source>
        <dbReference type="ARBA" id="ARBA00004141"/>
    </source>
</evidence>
<reference evidence="17" key="1">
    <citation type="submission" date="2016-10" db="EMBL/GenBank/DDBJ databases">
        <authorList>
            <person name="Varghese N."/>
            <person name="Submissions S."/>
        </authorList>
    </citation>
    <scope>NUCLEOTIDE SEQUENCE [LARGE SCALE GENOMIC DNA]</scope>
    <source>
        <strain evidence="17">DSM 17616</strain>
    </source>
</reference>
<dbReference type="SMART" id="SM00388">
    <property type="entry name" value="HisKA"/>
    <property type="match status" value="1"/>
</dbReference>
<name>A0A1H6MB68_9GAMM</name>
<dbReference type="SUPFAM" id="SSF55874">
    <property type="entry name" value="ATPase domain of HSP90 chaperone/DNA topoisomerase II/histidine kinase"/>
    <property type="match status" value="1"/>
</dbReference>
<comment type="subcellular location">
    <subcellularLocation>
        <location evidence="2">Membrane</location>
        <topology evidence="2">Multi-pass membrane protein</topology>
    </subcellularLocation>
</comment>
<evidence type="ECO:0000256" key="4">
    <source>
        <dbReference type="ARBA" id="ARBA00012438"/>
    </source>
</evidence>
<feature type="transmembrane region" description="Helical" evidence="13">
    <location>
        <begin position="69"/>
        <end position="93"/>
    </location>
</feature>
<dbReference type="InterPro" id="IPR003661">
    <property type="entry name" value="HisK_dim/P_dom"/>
</dbReference>
<dbReference type="InterPro" id="IPR036097">
    <property type="entry name" value="HisK_dim/P_sf"/>
</dbReference>
<proteinExistence type="inferred from homology"/>